<reference evidence="11" key="1">
    <citation type="journal article" date="2013" name="Science">
        <title>Comparative analysis of bat genomes provides insight into the evolution of flight and immunity.</title>
        <authorList>
            <person name="Zhang G."/>
            <person name="Cowled C."/>
            <person name="Shi Z."/>
            <person name="Huang Z."/>
            <person name="Bishop-Lilly K.A."/>
            <person name="Fang X."/>
            <person name="Wynne J.W."/>
            <person name="Xiong Z."/>
            <person name="Baker M.L."/>
            <person name="Zhao W."/>
            <person name="Tachedjian M."/>
            <person name="Zhu Y."/>
            <person name="Zhou P."/>
            <person name="Jiang X."/>
            <person name="Ng J."/>
            <person name="Yang L."/>
            <person name="Wu L."/>
            <person name="Xiao J."/>
            <person name="Feng Y."/>
            <person name="Chen Y."/>
            <person name="Sun X."/>
            <person name="Zhang Y."/>
            <person name="Marsh G.A."/>
            <person name="Crameri G."/>
            <person name="Broder C.C."/>
            <person name="Frey K.G."/>
            <person name="Wang L.F."/>
            <person name="Wang J."/>
        </authorList>
    </citation>
    <scope>NUCLEOTIDE SEQUENCE [LARGE SCALE GENOMIC DNA]</scope>
</reference>
<evidence type="ECO:0000256" key="5">
    <source>
        <dbReference type="ARBA" id="ARBA00038111"/>
    </source>
</evidence>
<dbReference type="GO" id="GO:0016020">
    <property type="term" value="C:membrane"/>
    <property type="evidence" value="ECO:0007669"/>
    <property type="project" value="UniProtKB-SubCell"/>
</dbReference>
<dbReference type="EMBL" id="KB030994">
    <property type="protein sequence ID" value="ELK06828.1"/>
    <property type="molecule type" value="Genomic_DNA"/>
</dbReference>
<keyword evidence="11" id="KW-1185">Reference proteome</keyword>
<dbReference type="Proteomes" id="UP000010552">
    <property type="component" value="Unassembled WGS sequence"/>
</dbReference>
<feature type="region of interest" description="Disordered" evidence="7">
    <location>
        <begin position="200"/>
        <end position="226"/>
    </location>
</feature>
<dbReference type="PANTHER" id="PTHR16002">
    <property type="entry name" value="TRANSMEMBRANE PROTEIN 248-LIKE"/>
    <property type="match status" value="1"/>
</dbReference>
<evidence type="ECO:0000256" key="1">
    <source>
        <dbReference type="ARBA" id="ARBA00004141"/>
    </source>
</evidence>
<feature type="domain" description="TMEM248/TMEM219" evidence="9">
    <location>
        <begin position="131"/>
        <end position="378"/>
    </location>
</feature>
<keyword evidence="4 8" id="KW-0472">Membrane</keyword>
<dbReference type="AlphaFoldDB" id="L5K8L1"/>
<evidence type="ECO:0000313" key="10">
    <source>
        <dbReference type="EMBL" id="ELK06828.1"/>
    </source>
</evidence>
<dbReference type="Gene3D" id="3.60.10.10">
    <property type="entry name" value="Endonuclease/exonuclease/phosphatase"/>
    <property type="match status" value="1"/>
</dbReference>
<dbReference type="InterPro" id="IPR039587">
    <property type="entry name" value="TMEM248/TMEM219_dom"/>
</dbReference>
<evidence type="ECO:0000256" key="4">
    <source>
        <dbReference type="ARBA" id="ARBA00023136"/>
    </source>
</evidence>
<name>L5K8L1_PTEAL</name>
<gene>
    <name evidence="10" type="ORF">PAL_GLEAN10011960</name>
</gene>
<dbReference type="InterPro" id="IPR036691">
    <property type="entry name" value="Endo/exonu/phosph_ase_sf"/>
</dbReference>
<evidence type="ECO:0000256" key="8">
    <source>
        <dbReference type="SAM" id="Phobius"/>
    </source>
</evidence>
<dbReference type="SUPFAM" id="SSF56219">
    <property type="entry name" value="DNase I-like"/>
    <property type="match status" value="1"/>
</dbReference>
<dbReference type="InterPro" id="IPR039493">
    <property type="entry name" value="TMEM248/TMEM219"/>
</dbReference>
<evidence type="ECO:0000256" key="2">
    <source>
        <dbReference type="ARBA" id="ARBA00022692"/>
    </source>
</evidence>
<evidence type="ECO:0000256" key="7">
    <source>
        <dbReference type="SAM" id="MobiDB-lite"/>
    </source>
</evidence>
<evidence type="ECO:0000259" key="9">
    <source>
        <dbReference type="Pfam" id="PF14940"/>
    </source>
</evidence>
<keyword evidence="2 8" id="KW-0812">Transmembrane</keyword>
<feature type="compositionally biased region" description="Polar residues" evidence="7">
    <location>
        <begin position="201"/>
        <end position="223"/>
    </location>
</feature>
<comment type="subcellular location">
    <subcellularLocation>
        <location evidence="1">Membrane</location>
        <topology evidence="1">Multi-pass membrane protein</topology>
    </subcellularLocation>
</comment>
<dbReference type="Pfam" id="PF14940">
    <property type="entry name" value="TMEM219"/>
    <property type="match status" value="1"/>
</dbReference>
<keyword evidence="3 8" id="KW-1133">Transmembrane helix</keyword>
<feature type="transmembrane region" description="Helical" evidence="8">
    <location>
        <begin position="391"/>
        <end position="411"/>
    </location>
</feature>
<feature type="transmembrane region" description="Helical" evidence="8">
    <location>
        <begin position="141"/>
        <end position="162"/>
    </location>
</feature>
<protein>
    <recommendedName>
        <fullName evidence="6">Transmembrane protein 248</fullName>
    </recommendedName>
</protein>
<proteinExistence type="inferred from homology"/>
<dbReference type="eggNOG" id="ENOG502R6D8">
    <property type="taxonomic scope" value="Eukaryota"/>
</dbReference>
<dbReference type="PANTHER" id="PTHR16002:SF5">
    <property type="entry name" value="TRANSMEMBRANE PROTEIN 248"/>
    <property type="match status" value="1"/>
</dbReference>
<accession>L5K8L1</accession>
<organism evidence="10 11">
    <name type="scientific">Pteropus alecto</name>
    <name type="common">Black flying fox</name>
    <dbReference type="NCBI Taxonomy" id="9402"/>
    <lineage>
        <taxon>Eukaryota</taxon>
        <taxon>Metazoa</taxon>
        <taxon>Chordata</taxon>
        <taxon>Craniata</taxon>
        <taxon>Vertebrata</taxon>
        <taxon>Euteleostomi</taxon>
        <taxon>Mammalia</taxon>
        <taxon>Eutheria</taxon>
        <taxon>Laurasiatheria</taxon>
        <taxon>Chiroptera</taxon>
        <taxon>Yinpterochiroptera</taxon>
        <taxon>Pteropodoidea</taxon>
        <taxon>Pteropodidae</taxon>
        <taxon>Pteropodinae</taxon>
        <taxon>Pteropus</taxon>
    </lineage>
</organism>
<comment type="similarity">
    <text evidence="5">Belongs to the TMEM248 family.</text>
</comment>
<dbReference type="InParanoid" id="L5K8L1"/>
<dbReference type="FunCoup" id="L5K8L1">
    <property type="interactions" value="1844"/>
</dbReference>
<evidence type="ECO:0000256" key="3">
    <source>
        <dbReference type="ARBA" id="ARBA00022989"/>
    </source>
</evidence>
<sequence>MTFHNDKGIMPIKNITVVNIYTSNTRAPKYIKQILMSIKEEIDSNTVIVREFNTPLKSTARSSRQKIKETVPLNNTLVLMDLIDIFRTFYPKAAEYTFFSSAHGTFSKIGHTLGYVELIRIMFNINPLDNLKLYISSRPPLVVFMISVSAMAIAFLTLGYFFKIKEIKSPEMAEDWNTFLLRFNDLDLCVSENETLKHLTNDTTTPESTMTSGQARLSTQSPQALEDSGPVNISVAITLTLDPLKPFGGYSRNVTHLYSTILGHQIGLSGREAHEEINITFTLPAAWSSDDCALHGHCEQVVFTACMTLTANPGVFPVTVQPPHCVPDTYSNATLWYKIFTTARDANTKYAQDYNPFWCYKGAIGKVYHALNPKLTVIVPDDDRSLINLHLMHTSYFLFVMVITMFCYAVIKGRPSKLRQSSPEFCPEKCIGPTRLADLTQVLFRISKVYWLALNSETNSGKTPLNWEVRLENLTDLTITNDNNLNCDLSDIKDVFKKMWSPSFTLFKNLSGIYSLAFHHSQSALHTASEDGTLKL</sequence>
<evidence type="ECO:0000313" key="11">
    <source>
        <dbReference type="Proteomes" id="UP000010552"/>
    </source>
</evidence>
<evidence type="ECO:0000256" key="6">
    <source>
        <dbReference type="ARBA" id="ARBA00039285"/>
    </source>
</evidence>